<gene>
    <name evidence="1" type="ORF">FWK35_00014093</name>
</gene>
<dbReference type="AlphaFoldDB" id="A0A6G0YIM9"/>
<organism evidence="1 2">
    <name type="scientific">Aphis craccivora</name>
    <name type="common">Cowpea aphid</name>
    <dbReference type="NCBI Taxonomy" id="307492"/>
    <lineage>
        <taxon>Eukaryota</taxon>
        <taxon>Metazoa</taxon>
        <taxon>Ecdysozoa</taxon>
        <taxon>Arthropoda</taxon>
        <taxon>Hexapoda</taxon>
        <taxon>Insecta</taxon>
        <taxon>Pterygota</taxon>
        <taxon>Neoptera</taxon>
        <taxon>Paraneoptera</taxon>
        <taxon>Hemiptera</taxon>
        <taxon>Sternorrhyncha</taxon>
        <taxon>Aphidomorpha</taxon>
        <taxon>Aphidoidea</taxon>
        <taxon>Aphididae</taxon>
        <taxon>Aphidini</taxon>
        <taxon>Aphis</taxon>
        <taxon>Aphis</taxon>
    </lineage>
</organism>
<dbReference type="OrthoDB" id="6607905at2759"/>
<accession>A0A6G0YIM9</accession>
<proteinExistence type="predicted"/>
<reference evidence="1 2" key="1">
    <citation type="submission" date="2019-08" db="EMBL/GenBank/DDBJ databases">
        <title>Whole genome of Aphis craccivora.</title>
        <authorList>
            <person name="Voronova N.V."/>
            <person name="Shulinski R.S."/>
            <person name="Bandarenka Y.V."/>
            <person name="Zhorov D.G."/>
            <person name="Warner D."/>
        </authorList>
    </citation>
    <scope>NUCLEOTIDE SEQUENCE [LARGE SCALE GENOMIC DNA]</scope>
    <source>
        <strain evidence="1">180601</strain>
        <tissue evidence="1">Whole Body</tissue>
    </source>
</reference>
<evidence type="ECO:0000313" key="1">
    <source>
        <dbReference type="EMBL" id="KAF0756416.1"/>
    </source>
</evidence>
<keyword evidence="2" id="KW-1185">Reference proteome</keyword>
<sequence>MDYVNESKEKCSTDADKTFVEYFETKRPKLAATASNAKTDSLKQFLNSLIPDLLSMSDMHLRTYKRRSIELIDDILSTPM</sequence>
<dbReference type="Proteomes" id="UP000478052">
    <property type="component" value="Unassembled WGS sequence"/>
</dbReference>
<name>A0A6G0YIM9_APHCR</name>
<evidence type="ECO:0000313" key="2">
    <source>
        <dbReference type="Proteomes" id="UP000478052"/>
    </source>
</evidence>
<dbReference type="EMBL" id="VUJU01003861">
    <property type="protein sequence ID" value="KAF0756416.1"/>
    <property type="molecule type" value="Genomic_DNA"/>
</dbReference>
<comment type="caution">
    <text evidence="1">The sequence shown here is derived from an EMBL/GenBank/DDBJ whole genome shotgun (WGS) entry which is preliminary data.</text>
</comment>
<protein>
    <submittedName>
        <fullName evidence="1">BESS domain-containing protein</fullName>
    </submittedName>
</protein>